<dbReference type="RefSeq" id="WP_068412269.1">
    <property type="nucleotide sequence ID" value="NZ_LRDB01000003.1"/>
</dbReference>
<reference evidence="1 2" key="1">
    <citation type="submission" date="2016-01" db="EMBL/GenBank/DDBJ databases">
        <title>Genome sequencing of Roseivirga echinicomitans KMM 6058.</title>
        <authorList>
            <person name="Selvaratnam C."/>
            <person name="Thevarajoo S."/>
            <person name="Goh K.M."/>
            <person name="Ee R."/>
            <person name="Chan K.-G."/>
            <person name="Chong C.S."/>
        </authorList>
    </citation>
    <scope>NUCLEOTIDE SEQUENCE [LARGE SCALE GENOMIC DNA]</scope>
    <source>
        <strain evidence="1 2">KMM 6058</strain>
    </source>
</reference>
<name>A0A150XUF7_9BACT</name>
<dbReference type="EMBL" id="LRDB01000003">
    <property type="protein sequence ID" value="KYG82389.1"/>
    <property type="molecule type" value="Genomic_DNA"/>
</dbReference>
<comment type="caution">
    <text evidence="1">The sequence shown here is derived from an EMBL/GenBank/DDBJ whole genome shotgun (WGS) entry which is preliminary data.</text>
</comment>
<protein>
    <recommendedName>
        <fullName evidence="3">WbqC-like protein</fullName>
    </recommendedName>
</protein>
<dbReference type="InterPro" id="IPR014985">
    <property type="entry name" value="WbqC"/>
</dbReference>
<sequence length="212" mass="24546">MQSILLDLHYLPSVAYFAAIYKADEISIASQGRFEKRTYLNRSTILTANGPLDLSVPVFGANKRIPIQEVKIDYHEKWMNNHWRAIQSAYGKSPFFDFYSEEFKAILYAESSHLFNLNKSLLTMCLKFLQIDTPVFWEENLDEKDKPDLTDMRGDIHPRKPISELSWFAPKPYQQIFGSNFVSNLNILDLLFCTGPEAIEVLKRSIVTLENK</sequence>
<dbReference type="OrthoDB" id="1523452at2"/>
<dbReference type="Proteomes" id="UP000075615">
    <property type="component" value="Unassembled WGS sequence"/>
</dbReference>
<dbReference type="Pfam" id="PF08889">
    <property type="entry name" value="WbqC"/>
    <property type="match status" value="1"/>
</dbReference>
<organism evidence="1 2">
    <name type="scientific">Roseivirga echinicomitans</name>
    <dbReference type="NCBI Taxonomy" id="296218"/>
    <lineage>
        <taxon>Bacteria</taxon>
        <taxon>Pseudomonadati</taxon>
        <taxon>Bacteroidota</taxon>
        <taxon>Cytophagia</taxon>
        <taxon>Cytophagales</taxon>
        <taxon>Roseivirgaceae</taxon>
        <taxon>Roseivirga</taxon>
    </lineage>
</organism>
<proteinExistence type="predicted"/>
<dbReference type="STRING" id="296218.AWN68_14080"/>
<evidence type="ECO:0000313" key="1">
    <source>
        <dbReference type="EMBL" id="KYG82389.1"/>
    </source>
</evidence>
<dbReference type="AlphaFoldDB" id="A0A150XUF7"/>
<gene>
    <name evidence="1" type="ORF">AWN68_14080</name>
</gene>
<evidence type="ECO:0008006" key="3">
    <source>
        <dbReference type="Google" id="ProtNLM"/>
    </source>
</evidence>
<accession>A0A150XUF7</accession>
<keyword evidence="2" id="KW-1185">Reference proteome</keyword>
<evidence type="ECO:0000313" key="2">
    <source>
        <dbReference type="Proteomes" id="UP000075615"/>
    </source>
</evidence>